<dbReference type="PANTHER" id="PTHR42755:SF1">
    <property type="entry name" value="3-DEOXY-D-MANNO-OCTULOSONIC ACID TRANSFERASE, MITOCHONDRIAL-RELATED"/>
    <property type="match status" value="1"/>
</dbReference>
<keyword evidence="12" id="KW-1185">Reference proteome</keyword>
<dbReference type="UniPathway" id="UPA00958"/>
<dbReference type="PANTHER" id="PTHR42755">
    <property type="entry name" value="3-DEOXY-MANNO-OCTULOSONATE CYTIDYLYLTRANSFERASE"/>
    <property type="match status" value="1"/>
</dbReference>
<dbReference type="Gene3D" id="3.40.50.2000">
    <property type="entry name" value="Glycogen Phosphorylase B"/>
    <property type="match status" value="1"/>
</dbReference>
<dbReference type="GO" id="GO:0005886">
    <property type="term" value="C:plasma membrane"/>
    <property type="evidence" value="ECO:0007669"/>
    <property type="project" value="UniProtKB-SubCell"/>
</dbReference>
<evidence type="ECO:0000256" key="3">
    <source>
        <dbReference type="ARBA" id="ARBA00019077"/>
    </source>
</evidence>
<dbReference type="EMBL" id="RSDW01000001">
    <property type="protein sequence ID" value="RSL18045.1"/>
    <property type="molecule type" value="Genomic_DNA"/>
</dbReference>
<evidence type="ECO:0000259" key="10">
    <source>
        <dbReference type="Pfam" id="PF04413"/>
    </source>
</evidence>
<dbReference type="Gene3D" id="3.40.50.11720">
    <property type="entry name" value="3-Deoxy-D-manno-octulosonic-acid transferase, N-terminal domain"/>
    <property type="match status" value="1"/>
</dbReference>
<dbReference type="Proteomes" id="UP000269669">
    <property type="component" value="Unassembled WGS sequence"/>
</dbReference>
<evidence type="ECO:0000256" key="1">
    <source>
        <dbReference type="ARBA" id="ARBA00004713"/>
    </source>
</evidence>
<comment type="function">
    <text evidence="9">Involved in lipopolysaccharide (LPS) biosynthesis. Catalyzes the transfer of 3-deoxy-D-manno-octulosonate (Kdo) residue(s) from CMP-Kdo to lipid IV(A), the tetraacyldisaccharide-1,4'-bisphosphate precursor of lipid A.</text>
</comment>
<keyword evidence="9" id="KW-0448">Lipopolysaccharide biosynthesis</keyword>
<dbReference type="InterPro" id="IPR039901">
    <property type="entry name" value="Kdotransferase"/>
</dbReference>
<evidence type="ECO:0000256" key="5">
    <source>
        <dbReference type="ARBA" id="ARBA00031445"/>
    </source>
</evidence>
<dbReference type="GO" id="GO:0009245">
    <property type="term" value="P:lipid A biosynthetic process"/>
    <property type="evidence" value="ECO:0007669"/>
    <property type="project" value="TreeGrafter"/>
</dbReference>
<dbReference type="GO" id="GO:0043842">
    <property type="term" value="F:Kdo transferase activity"/>
    <property type="evidence" value="ECO:0007669"/>
    <property type="project" value="UniProtKB-EC"/>
</dbReference>
<keyword evidence="9" id="KW-1003">Cell membrane</keyword>
<comment type="similarity">
    <text evidence="9">Belongs to the glycosyltransferase group 1 family.</text>
</comment>
<feature type="site" description="Transition state stabilizer" evidence="8">
    <location>
        <position position="212"/>
    </location>
</feature>
<dbReference type="EC" id="2.4.99.12" evidence="2 9"/>
<evidence type="ECO:0000313" key="11">
    <source>
        <dbReference type="EMBL" id="RSL18045.1"/>
    </source>
</evidence>
<feature type="active site" description="Proton acceptor" evidence="7">
    <location>
        <position position="65"/>
    </location>
</feature>
<feature type="domain" description="3-deoxy-D-manno-octulosonic-acid transferase N-terminal" evidence="10">
    <location>
        <begin position="36"/>
        <end position="215"/>
    </location>
</feature>
<comment type="catalytic activity">
    <reaction evidence="6 9">
        <text>lipid IVA (E. coli) + CMP-3-deoxy-beta-D-manno-octulosonate = alpha-Kdo-(2-&gt;6)-lipid IVA (E. coli) + CMP + H(+)</text>
        <dbReference type="Rhea" id="RHEA:28066"/>
        <dbReference type="ChEBI" id="CHEBI:15378"/>
        <dbReference type="ChEBI" id="CHEBI:58603"/>
        <dbReference type="ChEBI" id="CHEBI:60364"/>
        <dbReference type="ChEBI" id="CHEBI:60377"/>
        <dbReference type="ChEBI" id="CHEBI:85987"/>
        <dbReference type="EC" id="2.4.99.12"/>
    </reaction>
</comment>
<evidence type="ECO:0000256" key="7">
    <source>
        <dbReference type="PIRSR" id="PIRSR639901-1"/>
    </source>
</evidence>
<dbReference type="Pfam" id="PF04413">
    <property type="entry name" value="Glycos_transf_N"/>
    <property type="match status" value="1"/>
</dbReference>
<accession>A0A3R9R4Y7</accession>
<comment type="pathway">
    <text evidence="1 9">Bacterial outer membrane biogenesis; LPS core biosynthesis.</text>
</comment>
<feature type="site" description="Transition state stabilizer" evidence="8">
    <location>
        <position position="134"/>
    </location>
</feature>
<dbReference type="GO" id="GO:0009244">
    <property type="term" value="P:lipopolysaccharide core region biosynthetic process"/>
    <property type="evidence" value="ECO:0007669"/>
    <property type="project" value="UniProtKB-UniRule"/>
</dbReference>
<dbReference type="InterPro" id="IPR007507">
    <property type="entry name" value="Glycos_transf_N"/>
</dbReference>
<dbReference type="SUPFAM" id="SSF53756">
    <property type="entry name" value="UDP-Glycosyltransferase/glycogen phosphorylase"/>
    <property type="match status" value="1"/>
</dbReference>
<proteinExistence type="inferred from homology"/>
<evidence type="ECO:0000256" key="2">
    <source>
        <dbReference type="ARBA" id="ARBA00012621"/>
    </source>
</evidence>
<dbReference type="FunFam" id="3.40.50.11720:FF:000001">
    <property type="entry name" value="3-deoxy-D-manno-octulosonic acid transferase"/>
    <property type="match status" value="1"/>
</dbReference>
<organism evidence="11 12">
    <name type="scientific">Edaphobacter aggregans</name>
    <dbReference type="NCBI Taxonomy" id="570835"/>
    <lineage>
        <taxon>Bacteria</taxon>
        <taxon>Pseudomonadati</taxon>
        <taxon>Acidobacteriota</taxon>
        <taxon>Terriglobia</taxon>
        <taxon>Terriglobales</taxon>
        <taxon>Acidobacteriaceae</taxon>
        <taxon>Edaphobacter</taxon>
    </lineage>
</organism>
<reference evidence="11 12" key="1">
    <citation type="submission" date="2018-12" db="EMBL/GenBank/DDBJ databases">
        <title>Sequencing of bacterial isolates from soil warming experiment in Harvard Forest, Massachusetts, USA.</title>
        <authorList>
            <person name="Deangelis K."/>
        </authorList>
    </citation>
    <scope>NUCLEOTIDE SEQUENCE [LARGE SCALE GENOMIC DNA]</scope>
    <source>
        <strain evidence="11 12">EB153</strain>
    </source>
</reference>
<dbReference type="InterPro" id="IPR038107">
    <property type="entry name" value="Glycos_transf_N_sf"/>
</dbReference>
<evidence type="ECO:0000256" key="9">
    <source>
        <dbReference type="RuleBase" id="RU365103"/>
    </source>
</evidence>
<protein>
    <recommendedName>
        <fullName evidence="3 9">3-deoxy-D-manno-octulosonic acid transferase</fullName>
        <shortName evidence="9">Kdo transferase</shortName>
        <ecNumber evidence="2 9">2.4.99.12</ecNumber>
    </recommendedName>
    <alternativeName>
        <fullName evidence="5 9">Lipid IV(A) 3-deoxy-D-manno-octulosonic acid transferase</fullName>
    </alternativeName>
</protein>
<evidence type="ECO:0000256" key="6">
    <source>
        <dbReference type="ARBA" id="ARBA00049183"/>
    </source>
</evidence>
<dbReference type="AlphaFoldDB" id="A0A3R9R4Y7"/>
<gene>
    <name evidence="11" type="ORF">EDE15_3601</name>
</gene>
<name>A0A3R9R4Y7_9BACT</name>
<evidence type="ECO:0000313" key="12">
    <source>
        <dbReference type="Proteomes" id="UP000269669"/>
    </source>
</evidence>
<comment type="caution">
    <text evidence="11">The sequence shown here is derived from an EMBL/GenBank/DDBJ whole genome shotgun (WGS) entry which is preliminary data.</text>
</comment>
<sequence length="433" mass="47113">MILGLYSALLVATLVLGAPYWIVRMATSGRYRAGLAGRLGRVPDELRAAVAGRNVIWLHAVSVGEVMAATQLIRELRAALPGWVIAVSTTTATGQRLARERLPESPVFYLPLDFAFVIQRYLRVLHPKTLVLMESELWPNLIDRCARGGIPIAVVNARISDRSLPRYLRLRRLWRPLLEKISLYLAQSQENADRLVRIGAPADRVHATGNLKYDVRTAKTNALTESLRANLPTDAAVVVCGSTLDGEERMLLDAWPTVLAAEPRAFMVLAPRHPDRFATVETLIAERGFSTQKASEFGQHPVSVLPGSVFLLDTIGDLASIYSLGTLAFVGGSLIPSGGHNPLEPAQFGVPVLVGPSFQNFREIVDAMQSSDAIRIVPAEALAATIVDMLRHTSEAQSMGEHGRAVFEAQSGATPRTIEALLKLLGESAVSRR</sequence>
<evidence type="ECO:0000256" key="4">
    <source>
        <dbReference type="ARBA" id="ARBA00022679"/>
    </source>
</evidence>
<keyword evidence="9" id="KW-0472">Membrane</keyword>
<evidence type="ECO:0000256" key="8">
    <source>
        <dbReference type="PIRSR" id="PIRSR639901-2"/>
    </source>
</evidence>
<keyword evidence="4 9" id="KW-0808">Transferase</keyword>
<comment type="subcellular location">
    <subcellularLocation>
        <location evidence="9">Cell membrane</location>
    </subcellularLocation>
</comment>